<organism evidence="3 4">
    <name type="scientific">Saccharopolyspora gregorii</name>
    <dbReference type="NCBI Taxonomy" id="33914"/>
    <lineage>
        <taxon>Bacteria</taxon>
        <taxon>Bacillati</taxon>
        <taxon>Actinomycetota</taxon>
        <taxon>Actinomycetes</taxon>
        <taxon>Pseudonocardiales</taxon>
        <taxon>Pseudonocardiaceae</taxon>
        <taxon>Saccharopolyspora</taxon>
    </lineage>
</organism>
<name>A0ABP6S047_9PSEU</name>
<proteinExistence type="predicted"/>
<feature type="compositionally biased region" description="Polar residues" evidence="1">
    <location>
        <begin position="218"/>
        <end position="229"/>
    </location>
</feature>
<keyword evidence="4" id="KW-1185">Reference proteome</keyword>
<comment type="caution">
    <text evidence="3">The sequence shown here is derived from an EMBL/GenBank/DDBJ whole genome shotgun (WGS) entry which is preliminary data.</text>
</comment>
<protein>
    <recommendedName>
        <fullName evidence="2">DUF6802 domain-containing protein</fullName>
    </recommendedName>
</protein>
<accession>A0ABP6S047</accession>
<evidence type="ECO:0000259" key="2">
    <source>
        <dbReference type="Pfam" id="PF20615"/>
    </source>
</evidence>
<dbReference type="InterPro" id="IPR028994">
    <property type="entry name" value="Integrin_alpha_N"/>
</dbReference>
<dbReference type="EMBL" id="BAAAYK010000038">
    <property type="protein sequence ID" value="GAA3364596.1"/>
    <property type="molecule type" value="Genomic_DNA"/>
</dbReference>
<evidence type="ECO:0000256" key="1">
    <source>
        <dbReference type="SAM" id="MobiDB-lite"/>
    </source>
</evidence>
<dbReference type="Proteomes" id="UP001500483">
    <property type="component" value="Unassembled WGS sequence"/>
</dbReference>
<dbReference type="SUPFAM" id="SSF69318">
    <property type="entry name" value="Integrin alpha N-terminal domain"/>
    <property type="match status" value="1"/>
</dbReference>
<dbReference type="InterPro" id="IPR046543">
    <property type="entry name" value="DUF6802"/>
</dbReference>
<feature type="domain" description="DUF6802" evidence="2">
    <location>
        <begin position="119"/>
        <end position="185"/>
    </location>
</feature>
<sequence>MYIEETGAGDGDIKVTVEGVEYTAEANYDLDGDGVDDAVTILTEDGHVAYLDEDADGAAEVMQTVDADGTVVGQARYDAATGDWVAEQPEQHPGAADPRQRGGAPLVIDTPGGEQQIGPATEDTDNDGRPDTAVVTTEHGTMLVTDVDGDGSADQLVEIGNSGEVTITHHTGAGEWTVVEQGTLDQQGQYVPAPHPAAGATDDATWTFGDPEPPEAQQVAQERPTTCSDSDAAWS</sequence>
<dbReference type="Pfam" id="PF20615">
    <property type="entry name" value="DUF6802"/>
    <property type="match status" value="1"/>
</dbReference>
<evidence type="ECO:0000313" key="3">
    <source>
        <dbReference type="EMBL" id="GAA3364596.1"/>
    </source>
</evidence>
<gene>
    <name evidence="3" type="ORF">GCM10020366_61090</name>
</gene>
<feature type="region of interest" description="Disordered" evidence="1">
    <location>
        <begin position="188"/>
        <end position="235"/>
    </location>
</feature>
<evidence type="ECO:0000313" key="4">
    <source>
        <dbReference type="Proteomes" id="UP001500483"/>
    </source>
</evidence>
<reference evidence="4" key="1">
    <citation type="journal article" date="2019" name="Int. J. Syst. Evol. Microbiol.">
        <title>The Global Catalogue of Microorganisms (GCM) 10K type strain sequencing project: providing services to taxonomists for standard genome sequencing and annotation.</title>
        <authorList>
            <consortium name="The Broad Institute Genomics Platform"/>
            <consortium name="The Broad Institute Genome Sequencing Center for Infectious Disease"/>
            <person name="Wu L."/>
            <person name="Ma J."/>
        </authorList>
    </citation>
    <scope>NUCLEOTIDE SEQUENCE [LARGE SCALE GENOMIC DNA]</scope>
    <source>
        <strain evidence="4">JCM 9687</strain>
    </source>
</reference>
<feature type="region of interest" description="Disordered" evidence="1">
    <location>
        <begin position="89"/>
        <end position="132"/>
    </location>
</feature>